<name>A0A6A6BB31_9PEZI</name>
<accession>A0A6A6BB31</accession>
<dbReference type="AlphaFoldDB" id="A0A6A6BB31"/>
<feature type="region of interest" description="Disordered" evidence="1">
    <location>
        <begin position="92"/>
        <end position="142"/>
    </location>
</feature>
<dbReference type="Proteomes" id="UP000799438">
    <property type="component" value="Unassembled WGS sequence"/>
</dbReference>
<keyword evidence="3" id="KW-1185">Reference proteome</keyword>
<feature type="compositionally biased region" description="Pro residues" evidence="1">
    <location>
        <begin position="95"/>
        <end position="109"/>
    </location>
</feature>
<feature type="compositionally biased region" description="Polar residues" evidence="1">
    <location>
        <begin position="178"/>
        <end position="187"/>
    </location>
</feature>
<reference evidence="2" key="1">
    <citation type="journal article" date="2020" name="Stud. Mycol.">
        <title>101 Dothideomycetes genomes: a test case for predicting lifestyles and emergence of pathogens.</title>
        <authorList>
            <person name="Haridas S."/>
            <person name="Albert R."/>
            <person name="Binder M."/>
            <person name="Bloem J."/>
            <person name="Labutti K."/>
            <person name="Salamov A."/>
            <person name="Andreopoulos B."/>
            <person name="Baker S."/>
            <person name="Barry K."/>
            <person name="Bills G."/>
            <person name="Bluhm B."/>
            <person name="Cannon C."/>
            <person name="Castanera R."/>
            <person name="Culley D."/>
            <person name="Daum C."/>
            <person name="Ezra D."/>
            <person name="Gonzalez J."/>
            <person name="Henrissat B."/>
            <person name="Kuo A."/>
            <person name="Liang C."/>
            <person name="Lipzen A."/>
            <person name="Lutzoni F."/>
            <person name="Magnuson J."/>
            <person name="Mondo S."/>
            <person name="Nolan M."/>
            <person name="Ohm R."/>
            <person name="Pangilinan J."/>
            <person name="Park H.-J."/>
            <person name="Ramirez L."/>
            <person name="Alfaro M."/>
            <person name="Sun H."/>
            <person name="Tritt A."/>
            <person name="Yoshinaga Y."/>
            <person name="Zwiers L.-H."/>
            <person name="Turgeon B."/>
            <person name="Goodwin S."/>
            <person name="Spatafora J."/>
            <person name="Crous P."/>
            <person name="Grigoriev I."/>
        </authorList>
    </citation>
    <scope>NUCLEOTIDE SEQUENCE</scope>
    <source>
        <strain evidence="2">CBS 121167</strain>
    </source>
</reference>
<feature type="compositionally biased region" description="Basic residues" evidence="1">
    <location>
        <begin position="198"/>
        <end position="207"/>
    </location>
</feature>
<feature type="region of interest" description="Disordered" evidence="1">
    <location>
        <begin position="175"/>
        <end position="270"/>
    </location>
</feature>
<evidence type="ECO:0000313" key="3">
    <source>
        <dbReference type="Proteomes" id="UP000799438"/>
    </source>
</evidence>
<evidence type="ECO:0000313" key="2">
    <source>
        <dbReference type="EMBL" id="KAF2141246.1"/>
    </source>
</evidence>
<feature type="compositionally biased region" description="Basic and acidic residues" evidence="1">
    <location>
        <begin position="7"/>
        <end position="19"/>
    </location>
</feature>
<feature type="compositionally biased region" description="Polar residues" evidence="1">
    <location>
        <begin position="125"/>
        <end position="141"/>
    </location>
</feature>
<proteinExistence type="predicted"/>
<dbReference type="GeneID" id="54302682"/>
<protein>
    <submittedName>
        <fullName evidence="2">Uncharacterized protein</fullName>
    </submittedName>
</protein>
<sequence length="395" mass="43441">MLNSVLQREKTDHRLEMRRPLKSKASMPVRGQAQGGYSSLAEVLQPTLSPKDKSPVFYFSAHLHEQASTKQYRSVPASMLVGMGRYSKSMLDLPSSPPLDTPSPVPTPGRPIQHSFLGAAEPHTSDTGATNAAPRSNSEASDLSICATPPLFYSRPETESVWDDFDGSYYGSELPLSRSPSTHSSIAHTPPQYIGHHRDPHRRRSRFPRSFPEPHTPRSGWSVDLGHHCAGSSVVLSDDDDDNTDSRAYTTNYSSDSRESMPASDSLDSASYAYRPSSSVQPAPLFGQAESLGFLSGSEPYHQRYCSFISEDLPLESDRMSGSLGGGDIRGVSLLDLRDVAVGELPKWTKKKVRRGFRRCGRMIRNTARRAVGKKVEHSDHLLPPSHTAADLTFC</sequence>
<evidence type="ECO:0000256" key="1">
    <source>
        <dbReference type="SAM" id="MobiDB-lite"/>
    </source>
</evidence>
<dbReference type="RefSeq" id="XP_033396959.1">
    <property type="nucleotide sequence ID" value="XM_033545184.1"/>
</dbReference>
<organism evidence="2 3">
    <name type="scientific">Aplosporella prunicola CBS 121167</name>
    <dbReference type="NCBI Taxonomy" id="1176127"/>
    <lineage>
        <taxon>Eukaryota</taxon>
        <taxon>Fungi</taxon>
        <taxon>Dikarya</taxon>
        <taxon>Ascomycota</taxon>
        <taxon>Pezizomycotina</taxon>
        <taxon>Dothideomycetes</taxon>
        <taxon>Dothideomycetes incertae sedis</taxon>
        <taxon>Botryosphaeriales</taxon>
        <taxon>Aplosporellaceae</taxon>
        <taxon>Aplosporella</taxon>
    </lineage>
</organism>
<gene>
    <name evidence="2" type="ORF">K452DRAFT_333879</name>
</gene>
<dbReference type="EMBL" id="ML995487">
    <property type="protein sequence ID" value="KAF2141246.1"/>
    <property type="molecule type" value="Genomic_DNA"/>
</dbReference>
<feature type="region of interest" description="Disordered" evidence="1">
    <location>
        <begin position="1"/>
        <end position="33"/>
    </location>
</feature>